<name>A0A504YZC5_FASGI</name>
<evidence type="ECO:0000313" key="2">
    <source>
        <dbReference type="EMBL" id="TPP66794.1"/>
    </source>
</evidence>
<keyword evidence="3" id="KW-1185">Reference proteome</keyword>
<accession>A0A504YZC5</accession>
<dbReference type="EMBL" id="SUNJ01001411">
    <property type="protein sequence ID" value="TPP66794.1"/>
    <property type="molecule type" value="Genomic_DNA"/>
</dbReference>
<reference evidence="2 3" key="1">
    <citation type="submission" date="2019-04" db="EMBL/GenBank/DDBJ databases">
        <title>Annotation for the trematode Fasciola gigantica.</title>
        <authorList>
            <person name="Choi Y.-J."/>
        </authorList>
    </citation>
    <scope>NUCLEOTIDE SEQUENCE [LARGE SCALE GENOMIC DNA]</scope>
    <source>
        <strain evidence="2">Uganda_cow_1</strain>
    </source>
</reference>
<organism evidence="2 3">
    <name type="scientific">Fasciola gigantica</name>
    <name type="common">Giant liver fluke</name>
    <dbReference type="NCBI Taxonomy" id="46835"/>
    <lineage>
        <taxon>Eukaryota</taxon>
        <taxon>Metazoa</taxon>
        <taxon>Spiralia</taxon>
        <taxon>Lophotrochozoa</taxon>
        <taxon>Platyhelminthes</taxon>
        <taxon>Trematoda</taxon>
        <taxon>Digenea</taxon>
        <taxon>Plagiorchiida</taxon>
        <taxon>Echinostomata</taxon>
        <taxon>Echinostomatoidea</taxon>
        <taxon>Fasciolidae</taxon>
        <taxon>Fasciola</taxon>
    </lineage>
</organism>
<dbReference type="OrthoDB" id="6236943at2759"/>
<evidence type="ECO:0000313" key="3">
    <source>
        <dbReference type="Proteomes" id="UP000316759"/>
    </source>
</evidence>
<protein>
    <submittedName>
        <fullName evidence="2">Uncharacterized protein</fullName>
    </submittedName>
</protein>
<gene>
    <name evidence="2" type="ORF">FGIG_01143</name>
</gene>
<proteinExistence type="predicted"/>
<sequence>MSSWSLVCFIIITNNSIKLQLTSLLWTVLVMISTMKVTTSMKSSAHSLRYWRPVRDPPLGYRLQTAVPGENSANSTYTYHPFATRLGKLCFHRIVRMRQFRENEDGLTVQLNRENIGEKFFTRGCMSQPSQTSKQSEPEMANSQNEFRLLDNDRTTRTIEREWDFTRYGLQKAVPEELFNRRMICDFLNED</sequence>
<dbReference type="Proteomes" id="UP000316759">
    <property type="component" value="Unassembled WGS sequence"/>
</dbReference>
<evidence type="ECO:0000256" key="1">
    <source>
        <dbReference type="SAM" id="MobiDB-lite"/>
    </source>
</evidence>
<feature type="region of interest" description="Disordered" evidence="1">
    <location>
        <begin position="124"/>
        <end position="150"/>
    </location>
</feature>
<feature type="compositionally biased region" description="Polar residues" evidence="1">
    <location>
        <begin position="125"/>
        <end position="146"/>
    </location>
</feature>
<comment type="caution">
    <text evidence="2">The sequence shown here is derived from an EMBL/GenBank/DDBJ whole genome shotgun (WGS) entry which is preliminary data.</text>
</comment>
<dbReference type="AlphaFoldDB" id="A0A504YZC5"/>